<dbReference type="EMBL" id="PXXO01000006">
    <property type="protein sequence ID" value="PSJ05790.1"/>
    <property type="molecule type" value="Genomic_DNA"/>
</dbReference>
<dbReference type="NCBIfam" id="TIGR02664">
    <property type="entry name" value="nitr_red_assoc"/>
    <property type="match status" value="1"/>
</dbReference>
<sequence>MVAVVTAVPLGSLLASTCFGFEADFSADLRCIPMAVRRKLDLAGVKLKLQHWSELGEAERGELLAWADDAAAIEVLRENLLARSAALSAGQAKELPRPCGEPWQQAEQLPAVLASSCAQLDLELRSGGWAELDELQRFALVKLSHPGHEHRNLPRALAEFGLLV</sequence>
<name>A0A2P7MX30_9CYAN</name>
<protein>
    <recommendedName>
        <fullName evidence="3">Nitrate reductase associated protein</fullName>
    </recommendedName>
</protein>
<dbReference type="Pfam" id="PF09655">
    <property type="entry name" value="Nitr_red_assoc"/>
    <property type="match status" value="1"/>
</dbReference>
<reference evidence="1 2" key="1">
    <citation type="journal article" date="2018" name="Environ. Microbiol.">
        <title>Ecological and genomic features of two widespread freshwater picocyanobacteria.</title>
        <authorList>
            <person name="Cabello-Yeves P.J."/>
            <person name="Picazo A."/>
            <person name="Camacho A."/>
            <person name="Callieri C."/>
            <person name="Rosselli R."/>
            <person name="Roda-Garcia J.J."/>
            <person name="Coutinho F.H."/>
            <person name="Rodriguez-Valera F."/>
        </authorList>
    </citation>
    <scope>NUCLEOTIDE SEQUENCE [LARGE SCALE GENOMIC DNA]</scope>
    <source>
        <strain evidence="1 2">Tous</strain>
    </source>
</reference>
<dbReference type="AlphaFoldDB" id="A0A2P7MX30"/>
<accession>A0A2P7MX30</accession>
<evidence type="ECO:0000313" key="1">
    <source>
        <dbReference type="EMBL" id="PSJ05790.1"/>
    </source>
</evidence>
<proteinExistence type="predicted"/>
<organism evidence="1 2">
    <name type="scientific">Cyanobium usitatum str. Tous</name>
    <dbReference type="NCBI Taxonomy" id="2116684"/>
    <lineage>
        <taxon>Bacteria</taxon>
        <taxon>Bacillati</taxon>
        <taxon>Cyanobacteriota</taxon>
        <taxon>Cyanophyceae</taxon>
        <taxon>Synechococcales</taxon>
        <taxon>Prochlorococcaceae</taxon>
        <taxon>Cyanobium</taxon>
    </lineage>
</organism>
<evidence type="ECO:0000313" key="2">
    <source>
        <dbReference type="Proteomes" id="UP000243002"/>
    </source>
</evidence>
<evidence type="ECO:0008006" key="3">
    <source>
        <dbReference type="Google" id="ProtNLM"/>
    </source>
</evidence>
<dbReference type="Proteomes" id="UP000243002">
    <property type="component" value="Unassembled WGS sequence"/>
</dbReference>
<dbReference type="InterPro" id="IPR013481">
    <property type="entry name" value="NarM"/>
</dbReference>
<keyword evidence="2" id="KW-1185">Reference proteome</keyword>
<dbReference type="RefSeq" id="WP_106502726.1">
    <property type="nucleotide sequence ID" value="NZ_PXXO01000006.1"/>
</dbReference>
<gene>
    <name evidence="1" type="ORF">C7K55_06465</name>
</gene>
<comment type="caution">
    <text evidence="1">The sequence shown here is derived from an EMBL/GenBank/DDBJ whole genome shotgun (WGS) entry which is preliminary data.</text>
</comment>
<dbReference type="OrthoDB" id="7263223at2"/>